<organism evidence="11 12">
    <name type="scientific">Methylophilales bacterium HTCC2181</name>
    <dbReference type="NCBI Taxonomy" id="383631"/>
    <lineage>
        <taxon>Bacteria</taxon>
        <taxon>Pseudomonadati</taxon>
        <taxon>Pseudomonadota</taxon>
        <taxon>Betaproteobacteria</taxon>
        <taxon>Nitrosomonadales</taxon>
        <taxon>OM43 clade</taxon>
    </lineage>
</organism>
<protein>
    <recommendedName>
        <fullName evidence="3">tRNA threonylcarbamoyladenosine biosynthesis protein TsaE</fullName>
    </recommendedName>
    <alternativeName>
        <fullName evidence="10">t(6)A37 threonylcarbamoyladenosine biosynthesis protein TsaE</fullName>
    </alternativeName>
</protein>
<keyword evidence="7" id="KW-0547">Nucleotide-binding</keyword>
<dbReference type="PANTHER" id="PTHR33540:SF2">
    <property type="entry name" value="TRNA THREONYLCARBAMOYLADENOSINE BIOSYNTHESIS PROTEIN TSAE"/>
    <property type="match status" value="1"/>
</dbReference>
<keyword evidence="4" id="KW-0963">Cytoplasm</keyword>
<accession>A0P730</accession>
<dbReference type="GO" id="GO:0002949">
    <property type="term" value="P:tRNA threonylcarbamoyladenosine modification"/>
    <property type="evidence" value="ECO:0007669"/>
    <property type="project" value="InterPro"/>
</dbReference>
<dbReference type="Gene3D" id="3.40.50.300">
    <property type="entry name" value="P-loop containing nucleotide triphosphate hydrolases"/>
    <property type="match status" value="1"/>
</dbReference>
<evidence type="ECO:0000256" key="8">
    <source>
        <dbReference type="ARBA" id="ARBA00022840"/>
    </source>
</evidence>
<reference evidence="11 12" key="1">
    <citation type="submission" date="2006-11" db="EMBL/GenBank/DDBJ databases">
        <authorList>
            <person name="Giovannoni S."/>
            <person name="Vergin K."/>
            <person name="Ferriera S."/>
            <person name="Johnson J."/>
            <person name="Kravitz S."/>
            <person name="Beeson K."/>
            <person name="Sutton G."/>
            <person name="Rogers Y.-H."/>
            <person name="Friedman R."/>
            <person name="Frazier M."/>
            <person name="Venter J.C."/>
        </authorList>
    </citation>
    <scope>NUCLEOTIDE SEQUENCE [LARGE SCALE GENOMIC DNA]</scope>
    <source>
        <strain evidence="11 12">HTCC2181</strain>
    </source>
</reference>
<comment type="subcellular location">
    <subcellularLocation>
        <location evidence="1">Cytoplasm</location>
    </subcellularLocation>
</comment>
<dbReference type="Proteomes" id="UP000054262">
    <property type="component" value="Unassembled WGS sequence"/>
</dbReference>
<evidence type="ECO:0000256" key="5">
    <source>
        <dbReference type="ARBA" id="ARBA00022694"/>
    </source>
</evidence>
<dbReference type="NCBIfam" id="TIGR00150">
    <property type="entry name" value="T6A_YjeE"/>
    <property type="match status" value="1"/>
</dbReference>
<dbReference type="Pfam" id="PF02367">
    <property type="entry name" value="TsaE"/>
    <property type="match status" value="1"/>
</dbReference>
<evidence type="ECO:0000256" key="9">
    <source>
        <dbReference type="ARBA" id="ARBA00022842"/>
    </source>
</evidence>
<name>A0P730_9PROT</name>
<comment type="similarity">
    <text evidence="2">Belongs to the TsaE family.</text>
</comment>
<evidence type="ECO:0000256" key="7">
    <source>
        <dbReference type="ARBA" id="ARBA00022741"/>
    </source>
</evidence>
<gene>
    <name evidence="11" type="ORF">MB2181_04665</name>
</gene>
<evidence type="ECO:0000256" key="2">
    <source>
        <dbReference type="ARBA" id="ARBA00007599"/>
    </source>
</evidence>
<evidence type="ECO:0000256" key="4">
    <source>
        <dbReference type="ARBA" id="ARBA00022490"/>
    </source>
</evidence>
<dbReference type="InterPro" id="IPR027417">
    <property type="entry name" value="P-loop_NTPase"/>
</dbReference>
<dbReference type="GO" id="GO:0046872">
    <property type="term" value="F:metal ion binding"/>
    <property type="evidence" value="ECO:0007669"/>
    <property type="project" value="UniProtKB-KW"/>
</dbReference>
<dbReference type="PANTHER" id="PTHR33540">
    <property type="entry name" value="TRNA THREONYLCARBAMOYLADENOSINE BIOSYNTHESIS PROTEIN TSAE"/>
    <property type="match status" value="1"/>
</dbReference>
<dbReference type="AlphaFoldDB" id="A0P730"/>
<dbReference type="EMBL" id="AAUX01000001">
    <property type="protein sequence ID" value="EAV47340.1"/>
    <property type="molecule type" value="Genomic_DNA"/>
</dbReference>
<evidence type="ECO:0000256" key="1">
    <source>
        <dbReference type="ARBA" id="ARBA00004496"/>
    </source>
</evidence>
<evidence type="ECO:0000313" key="11">
    <source>
        <dbReference type="EMBL" id="EAV47340.1"/>
    </source>
</evidence>
<keyword evidence="9" id="KW-0460">Magnesium</keyword>
<keyword evidence="8" id="KW-0067">ATP-binding</keyword>
<evidence type="ECO:0000313" key="12">
    <source>
        <dbReference type="Proteomes" id="UP000054262"/>
    </source>
</evidence>
<dbReference type="GO" id="GO:0005737">
    <property type="term" value="C:cytoplasm"/>
    <property type="evidence" value="ECO:0007669"/>
    <property type="project" value="UniProtKB-SubCell"/>
</dbReference>
<dbReference type="GO" id="GO:0005524">
    <property type="term" value="F:ATP binding"/>
    <property type="evidence" value="ECO:0007669"/>
    <property type="project" value="UniProtKB-KW"/>
</dbReference>
<dbReference type="InterPro" id="IPR003442">
    <property type="entry name" value="T6A_TsaE"/>
</dbReference>
<keyword evidence="5" id="KW-0819">tRNA processing</keyword>
<proteinExistence type="inferred from homology"/>
<evidence type="ECO:0000256" key="10">
    <source>
        <dbReference type="ARBA" id="ARBA00032441"/>
    </source>
</evidence>
<dbReference type="OrthoDB" id="9800307at2"/>
<dbReference type="SUPFAM" id="SSF52540">
    <property type="entry name" value="P-loop containing nucleoside triphosphate hydrolases"/>
    <property type="match status" value="1"/>
</dbReference>
<keyword evidence="12" id="KW-1185">Reference proteome</keyword>
<keyword evidence="6" id="KW-0479">Metal-binding</keyword>
<sequence>MTKELSFLTNNSDETLALARRYSDIICPGDLIFLDGELGAGKTTFVRGMMRGLGFLGKVKSPSYSLMEQYVLNFTINHFDLYRFKSASEWEGAGFSEFINKTDVNLIEWSEKAMDALPTPDLIIFFTYTDQDGADGRNVRFKSLTSRGEQCIDLLV</sequence>
<evidence type="ECO:0000256" key="6">
    <source>
        <dbReference type="ARBA" id="ARBA00022723"/>
    </source>
</evidence>
<comment type="caution">
    <text evidence="11">The sequence shown here is derived from an EMBL/GenBank/DDBJ whole genome shotgun (WGS) entry which is preliminary data.</text>
</comment>
<evidence type="ECO:0000256" key="3">
    <source>
        <dbReference type="ARBA" id="ARBA00019010"/>
    </source>
</evidence>